<comment type="caution">
    <text evidence="1">The sequence shown here is derived from an EMBL/GenBank/DDBJ whole genome shotgun (WGS) entry which is preliminary data.</text>
</comment>
<proteinExistence type="predicted"/>
<accession>A0ACC3SPC2</accession>
<protein>
    <submittedName>
        <fullName evidence="1">Hsp90 co-chaperone Cdc37</fullName>
    </submittedName>
</protein>
<dbReference type="EMBL" id="JAMKPW020000003">
    <property type="protein sequence ID" value="KAK8219830.1"/>
    <property type="molecule type" value="Genomic_DNA"/>
</dbReference>
<evidence type="ECO:0000313" key="1">
    <source>
        <dbReference type="EMBL" id="KAK8219830.1"/>
    </source>
</evidence>
<gene>
    <name evidence="1" type="primary">CDC37</name>
    <name evidence="1" type="ORF">M8818_000804</name>
</gene>
<reference evidence="1" key="1">
    <citation type="submission" date="2024-02" db="EMBL/GenBank/DDBJ databases">
        <title>Metagenome Assembled Genome of Zalaria obscura JY119.</title>
        <authorList>
            <person name="Vighnesh L."/>
            <person name="Jagadeeshwari U."/>
            <person name="Venkata Ramana C."/>
            <person name="Sasikala C."/>
        </authorList>
    </citation>
    <scope>NUCLEOTIDE SEQUENCE</scope>
    <source>
        <strain evidence="1">JY119</strain>
    </source>
</reference>
<sequence length="511" mass="56630">MPVDYSKWDALELSDDSDIEVHPNVDKRSFIRAKQNQIHQQRMDRKHQIETLKYERIINDGLLTRIDRLLSALEEHKTEAAKAQDNVEQYVFQALFQSAGNPDEDSPPAPPPGVHANVKEKPTYSKMMAALVDQVKKAVDESKAEDRYGGYIKEVGSHKAHVQDLQQQLLAKLAELEKEDARKITSESIHTGFDSSFVSKGQPSGTSAQATKTSTQPELLNPSRPTMTSQDSGQSSGADADIEDESIVTKAPGTSLDSDDEDDMKASPTAKKFAKIGFGDYRTSLQFISENPAVLSERETDGLLVEAFNAQTDGKDSYARQCVHQALLLQYCRQLGRDGVQLFFKRITTPGHQAQKLFLDDVNSTYARIRTRTRELAEQRKKDEAEGTGGVEQIQLHAVDPNTTINIAVPPKEPTNDGERMARAIFESFPPGLQRALESGSLDRVNEVLGKMSVEEAEEVVEQLGNGGMLSLEEGVIDATTEEGRKQMEEIERSGQMPGRVVEEIEDPGMD</sequence>
<dbReference type="Proteomes" id="UP001320706">
    <property type="component" value="Unassembled WGS sequence"/>
</dbReference>
<organism evidence="1 2">
    <name type="scientific">Zalaria obscura</name>
    <dbReference type="NCBI Taxonomy" id="2024903"/>
    <lineage>
        <taxon>Eukaryota</taxon>
        <taxon>Fungi</taxon>
        <taxon>Dikarya</taxon>
        <taxon>Ascomycota</taxon>
        <taxon>Pezizomycotina</taxon>
        <taxon>Dothideomycetes</taxon>
        <taxon>Dothideomycetidae</taxon>
        <taxon>Dothideales</taxon>
        <taxon>Zalariaceae</taxon>
        <taxon>Zalaria</taxon>
    </lineage>
</organism>
<name>A0ACC3SPC2_9PEZI</name>
<keyword evidence="2" id="KW-1185">Reference proteome</keyword>
<evidence type="ECO:0000313" key="2">
    <source>
        <dbReference type="Proteomes" id="UP001320706"/>
    </source>
</evidence>